<dbReference type="Proteomes" id="UP001469553">
    <property type="component" value="Unassembled WGS sequence"/>
</dbReference>
<dbReference type="InterPro" id="IPR021786">
    <property type="entry name" value="Cdc5p/Cef1_C"/>
</dbReference>
<feature type="region of interest" description="Disordered" evidence="4">
    <location>
        <begin position="86"/>
        <end position="118"/>
    </location>
</feature>
<keyword evidence="3" id="KW-0175">Coiled coil</keyword>
<feature type="non-terminal residue" evidence="6">
    <location>
        <position position="1"/>
    </location>
</feature>
<dbReference type="PANTHER" id="PTHR45885:SF1">
    <property type="entry name" value="CELL DIVISION CYCLE 5-LIKE PROTEIN"/>
    <property type="match status" value="1"/>
</dbReference>
<dbReference type="InterPro" id="IPR047242">
    <property type="entry name" value="CDC5L/Cef1"/>
</dbReference>
<accession>A0ABV0YC10</accession>
<evidence type="ECO:0000259" key="5">
    <source>
        <dbReference type="Pfam" id="PF11831"/>
    </source>
</evidence>
<name>A0ABV0YC10_9TELE</name>
<keyword evidence="1" id="KW-0238">DNA-binding</keyword>
<keyword evidence="2" id="KW-0539">Nucleus</keyword>
<evidence type="ECO:0000313" key="7">
    <source>
        <dbReference type="Proteomes" id="UP001469553"/>
    </source>
</evidence>
<dbReference type="EMBL" id="JAHRIP010028952">
    <property type="protein sequence ID" value="MEQ2291291.1"/>
    <property type="molecule type" value="Genomic_DNA"/>
</dbReference>
<evidence type="ECO:0000256" key="1">
    <source>
        <dbReference type="ARBA" id="ARBA00023125"/>
    </source>
</evidence>
<protein>
    <submittedName>
        <fullName evidence="6">CDC5 cell division cycle 5-like protein</fullName>
    </submittedName>
</protein>
<sequence length="394" mass="44764">TPGPGQASDGMTPLAGGMTPRGTPGLTPGRTPLRDKLNINTEDQLADPAYAKHVQKESLQQLRQGLMSLPVPKNDFEIVLPENAEKELEETEMESGFIEDSADIEARKQTQRDAEREKELKLRHTAVQRNLPRPTEVNESVLRPASMEPLTDLQIAEELIKQEMITMLHHDCLHHPSANATNQLQRLKTKGPTSTSNNASHISYLETHPYKPVSTEEMHQAKTILTAEMEVVKVGMGHGDLSMEAYTQVWEECYGQVLYLAGQNRYTRANLASKKDRIESLEKKLELNRGHMTAEARRAAKLEKKLKILLGGFQSRALGLLKQHNELWEQVEQAATELQTFNQLKQQEDMAIPRRQAALREDVDRQMEREKELQQRYGELMMERESLLSSTQKF</sequence>
<evidence type="ECO:0000256" key="2">
    <source>
        <dbReference type="ARBA" id="ARBA00023242"/>
    </source>
</evidence>
<organism evidence="6 7">
    <name type="scientific">Ameca splendens</name>
    <dbReference type="NCBI Taxonomy" id="208324"/>
    <lineage>
        <taxon>Eukaryota</taxon>
        <taxon>Metazoa</taxon>
        <taxon>Chordata</taxon>
        <taxon>Craniata</taxon>
        <taxon>Vertebrata</taxon>
        <taxon>Euteleostomi</taxon>
        <taxon>Actinopterygii</taxon>
        <taxon>Neopterygii</taxon>
        <taxon>Teleostei</taxon>
        <taxon>Neoteleostei</taxon>
        <taxon>Acanthomorphata</taxon>
        <taxon>Ovalentaria</taxon>
        <taxon>Atherinomorphae</taxon>
        <taxon>Cyprinodontiformes</taxon>
        <taxon>Goodeidae</taxon>
        <taxon>Ameca</taxon>
    </lineage>
</organism>
<keyword evidence="7" id="KW-1185">Reference proteome</keyword>
<feature type="compositionally biased region" description="Basic and acidic residues" evidence="4">
    <location>
        <begin position="104"/>
        <end position="118"/>
    </location>
</feature>
<evidence type="ECO:0000256" key="3">
    <source>
        <dbReference type="SAM" id="Coils"/>
    </source>
</evidence>
<feature type="region of interest" description="Disordered" evidence="4">
    <location>
        <begin position="1"/>
        <end position="44"/>
    </location>
</feature>
<gene>
    <name evidence="6" type="primary">CDC5L_1</name>
    <name evidence="6" type="ORF">AMECASPLE_011971</name>
</gene>
<feature type="coiled-coil region" evidence="3">
    <location>
        <begin position="356"/>
        <end position="383"/>
    </location>
</feature>
<evidence type="ECO:0000313" key="6">
    <source>
        <dbReference type="EMBL" id="MEQ2291291.1"/>
    </source>
</evidence>
<feature type="domain" description="Pre-mRNA splicing factor component Cdc5p/Cef1 C-terminal" evidence="5">
    <location>
        <begin position="15"/>
        <end position="244"/>
    </location>
</feature>
<proteinExistence type="predicted"/>
<comment type="caution">
    <text evidence="6">The sequence shown here is derived from an EMBL/GenBank/DDBJ whole genome shotgun (WGS) entry which is preliminary data.</text>
</comment>
<dbReference type="Pfam" id="PF11831">
    <property type="entry name" value="Myb_Cef"/>
    <property type="match status" value="1"/>
</dbReference>
<reference evidence="6 7" key="1">
    <citation type="submission" date="2021-06" db="EMBL/GenBank/DDBJ databases">
        <authorList>
            <person name="Palmer J.M."/>
        </authorList>
    </citation>
    <scope>NUCLEOTIDE SEQUENCE [LARGE SCALE GENOMIC DNA]</scope>
    <source>
        <strain evidence="6 7">AS_MEX2019</strain>
        <tissue evidence="6">Muscle</tissue>
    </source>
</reference>
<dbReference type="PANTHER" id="PTHR45885">
    <property type="entry name" value="CELL DIVISION CYCLE 5-LIKE PROTEIN"/>
    <property type="match status" value="1"/>
</dbReference>
<evidence type="ECO:0000256" key="4">
    <source>
        <dbReference type="SAM" id="MobiDB-lite"/>
    </source>
</evidence>